<reference evidence="5 6" key="1">
    <citation type="submission" date="2019-12" db="EMBL/GenBank/DDBJ databases">
        <title>Defluviitalea raffinosedens, isolated from a biogas fermenter, genome sequencing and characterization.</title>
        <authorList>
            <person name="Rettenmaier R."/>
            <person name="Schneider M."/>
            <person name="Neuhaus K."/>
            <person name="Liebl W."/>
            <person name="Zverlov V."/>
        </authorList>
    </citation>
    <scope>NUCLEOTIDE SEQUENCE [LARGE SCALE GENOMIC DNA]</scope>
    <source>
        <strain evidence="5 6">249c-K6</strain>
    </source>
</reference>
<protein>
    <submittedName>
        <fullName evidence="5">Helix-turn-helix domain-containing protein</fullName>
    </submittedName>
</protein>
<dbReference type="InterPro" id="IPR020449">
    <property type="entry name" value="Tscrpt_reg_AraC-type_HTH"/>
</dbReference>
<evidence type="ECO:0000256" key="3">
    <source>
        <dbReference type="ARBA" id="ARBA00023163"/>
    </source>
</evidence>
<dbReference type="PROSITE" id="PS00041">
    <property type="entry name" value="HTH_ARAC_FAMILY_1"/>
    <property type="match status" value="1"/>
</dbReference>
<dbReference type="SMART" id="SM00342">
    <property type="entry name" value="HTH_ARAC"/>
    <property type="match status" value="1"/>
</dbReference>
<dbReference type="PRINTS" id="PR00032">
    <property type="entry name" value="HTHARAC"/>
</dbReference>
<evidence type="ECO:0000256" key="1">
    <source>
        <dbReference type="ARBA" id="ARBA00023015"/>
    </source>
</evidence>
<name>A0A7C8LEI7_9FIRM</name>
<dbReference type="Gene3D" id="1.10.10.60">
    <property type="entry name" value="Homeodomain-like"/>
    <property type="match status" value="2"/>
</dbReference>
<dbReference type="GO" id="GO:0043565">
    <property type="term" value="F:sequence-specific DNA binding"/>
    <property type="evidence" value="ECO:0007669"/>
    <property type="project" value="InterPro"/>
</dbReference>
<dbReference type="AlphaFoldDB" id="A0A7C8LEI7"/>
<proteinExistence type="predicted"/>
<dbReference type="PANTHER" id="PTHR43280:SF2">
    <property type="entry name" value="HTH-TYPE TRANSCRIPTIONAL REGULATOR EXSA"/>
    <property type="match status" value="1"/>
</dbReference>
<evidence type="ECO:0000259" key="4">
    <source>
        <dbReference type="PROSITE" id="PS01124"/>
    </source>
</evidence>
<keyword evidence="3" id="KW-0804">Transcription</keyword>
<dbReference type="GO" id="GO:0003700">
    <property type="term" value="F:DNA-binding transcription factor activity"/>
    <property type="evidence" value="ECO:0007669"/>
    <property type="project" value="InterPro"/>
</dbReference>
<dbReference type="EMBL" id="WSLF01000006">
    <property type="protein sequence ID" value="KAE9634097.1"/>
    <property type="molecule type" value="Genomic_DNA"/>
</dbReference>
<dbReference type="PANTHER" id="PTHR43280">
    <property type="entry name" value="ARAC-FAMILY TRANSCRIPTIONAL REGULATOR"/>
    <property type="match status" value="1"/>
</dbReference>
<dbReference type="OrthoDB" id="9772063at2"/>
<keyword evidence="1" id="KW-0805">Transcription regulation</keyword>
<dbReference type="SUPFAM" id="SSF51215">
    <property type="entry name" value="Regulatory protein AraC"/>
    <property type="match status" value="1"/>
</dbReference>
<dbReference type="InterPro" id="IPR009057">
    <property type="entry name" value="Homeodomain-like_sf"/>
</dbReference>
<dbReference type="PROSITE" id="PS01124">
    <property type="entry name" value="HTH_ARAC_FAMILY_2"/>
    <property type="match status" value="1"/>
</dbReference>
<comment type="caution">
    <text evidence="5">The sequence shown here is derived from an EMBL/GenBank/DDBJ whole genome shotgun (WGS) entry which is preliminary data.</text>
</comment>
<dbReference type="InterPro" id="IPR018062">
    <property type="entry name" value="HTH_AraC-typ_CS"/>
</dbReference>
<dbReference type="InterPro" id="IPR018060">
    <property type="entry name" value="HTH_AraC"/>
</dbReference>
<dbReference type="Pfam" id="PF12833">
    <property type="entry name" value="HTH_18"/>
    <property type="match status" value="1"/>
</dbReference>
<keyword evidence="6" id="KW-1185">Reference proteome</keyword>
<dbReference type="InterPro" id="IPR037923">
    <property type="entry name" value="HTH-like"/>
</dbReference>
<gene>
    <name evidence="5" type="ORF">GND95_08225</name>
</gene>
<evidence type="ECO:0000313" key="5">
    <source>
        <dbReference type="EMBL" id="KAE9634097.1"/>
    </source>
</evidence>
<dbReference type="RefSeq" id="WP_158740379.1">
    <property type="nucleotide sequence ID" value="NZ_JAFBEP010000021.1"/>
</dbReference>
<dbReference type="SUPFAM" id="SSF46689">
    <property type="entry name" value="Homeodomain-like"/>
    <property type="match status" value="1"/>
</dbReference>
<dbReference type="Proteomes" id="UP000483018">
    <property type="component" value="Unassembled WGS sequence"/>
</dbReference>
<evidence type="ECO:0000256" key="2">
    <source>
        <dbReference type="ARBA" id="ARBA00023125"/>
    </source>
</evidence>
<sequence length="308" mass="36411">MFEDYFQNLINYLKEHSNLTSHTIDQNLLQLIDVSPFAEKHWYFAKLLINTFVTFPFYLALQPLDMYCLLHTVEGQGQLNYKEKTYILNPDSFAFFDCNNYSVLSAQKLKHWHFKALFINGPSLLAYYKLYHQDDYVVCPNISDISLISIVKKIFECYTSITETQEMIASKLITDLLTQLIVSKEKDLDRLNKIPAYILEIKKLFDEKYREQYNLEELAKQYHISKYKLIRDFTKFLNHSPINYLILQRISAAKSFLRNTDDTINEIALKVGIENINHFINLFKKSTGVTPMHYRKLCRSNAIQYLEE</sequence>
<feature type="domain" description="HTH araC/xylS-type" evidence="4">
    <location>
        <begin position="199"/>
        <end position="297"/>
    </location>
</feature>
<organism evidence="5 6">
    <name type="scientific">Defluviitalea raffinosedens</name>
    <dbReference type="NCBI Taxonomy" id="1450156"/>
    <lineage>
        <taxon>Bacteria</taxon>
        <taxon>Bacillati</taxon>
        <taxon>Bacillota</taxon>
        <taxon>Clostridia</taxon>
        <taxon>Lachnospirales</taxon>
        <taxon>Defluviitaleaceae</taxon>
        <taxon>Defluviitalea</taxon>
    </lineage>
</organism>
<keyword evidence="2" id="KW-0238">DNA-binding</keyword>
<accession>A0A7C8LEI7</accession>
<evidence type="ECO:0000313" key="6">
    <source>
        <dbReference type="Proteomes" id="UP000483018"/>
    </source>
</evidence>